<dbReference type="InterPro" id="IPR015884">
    <property type="entry name" value="Malic_enzyme_CS"/>
</dbReference>
<dbReference type="Pfam" id="PF00390">
    <property type="entry name" value="malic"/>
    <property type="match status" value="1"/>
</dbReference>
<dbReference type="InterPro" id="IPR045213">
    <property type="entry name" value="Malic_NAD-bd_bact_type"/>
</dbReference>
<dbReference type="EMBL" id="LCAH01000002">
    <property type="protein sequence ID" value="KKR87587.1"/>
    <property type="molecule type" value="Genomic_DNA"/>
</dbReference>
<feature type="binding site" evidence="6">
    <location>
        <position position="289"/>
    </location>
    <ligand>
        <name>(S)-malate</name>
        <dbReference type="ChEBI" id="CHEBI:15589"/>
    </ligand>
</feature>
<comment type="cofactor">
    <cofactor evidence="7">
        <name>Mg(2+)</name>
        <dbReference type="ChEBI" id="CHEBI:18420"/>
    </cofactor>
    <cofactor evidence="7">
        <name>Mn(2+)</name>
        <dbReference type="ChEBI" id="CHEBI:29035"/>
    </cofactor>
    <text evidence="7">Divalent metal cations. Prefers magnesium or manganese.</text>
</comment>
<feature type="binding site" evidence="7">
    <location>
        <position position="163"/>
    </location>
    <ligand>
        <name>a divalent metal cation</name>
        <dbReference type="ChEBI" id="CHEBI:60240"/>
    </ligand>
</feature>
<feature type="binding site" evidence="6">
    <location>
        <position position="319"/>
    </location>
    <ligand>
        <name>(S)-malate</name>
        <dbReference type="ChEBI" id="CHEBI:15589"/>
    </ligand>
</feature>
<comment type="cofactor">
    <cofactor evidence="1">
        <name>Mn(2+)</name>
        <dbReference type="ChEBI" id="CHEBI:29035"/>
    </cofactor>
</comment>
<evidence type="ECO:0000256" key="7">
    <source>
        <dbReference type="PIRSR" id="PIRSR000106-3"/>
    </source>
</evidence>
<dbReference type="GO" id="GO:0051287">
    <property type="term" value="F:NAD binding"/>
    <property type="evidence" value="ECO:0007669"/>
    <property type="project" value="InterPro"/>
</dbReference>
<dbReference type="Gene3D" id="3.40.50.10380">
    <property type="entry name" value="Malic enzyme, N-terminal domain"/>
    <property type="match status" value="1"/>
</dbReference>
<feature type="active site" description="Proton acceptor" evidence="5">
    <location>
        <position position="95"/>
    </location>
</feature>
<name>A0A0G0XIT7_9BACT</name>
<dbReference type="GO" id="GO:0016616">
    <property type="term" value="F:oxidoreductase activity, acting on the CH-OH group of donors, NAD or NADP as acceptor"/>
    <property type="evidence" value="ECO:0007669"/>
    <property type="project" value="InterPro"/>
</dbReference>
<dbReference type="InterPro" id="IPR001891">
    <property type="entry name" value="Malic_OxRdtase"/>
</dbReference>
<dbReference type="InterPro" id="IPR012302">
    <property type="entry name" value="Malic_NAD-bd"/>
</dbReference>
<accession>A0A0G0XIT7</accession>
<proteinExistence type="inferred from homology"/>
<protein>
    <submittedName>
        <fullName evidence="10">NADP-dependent malic enzyme</fullName>
    </submittedName>
</protein>
<dbReference type="PANTHER" id="PTHR43237:SF4">
    <property type="entry name" value="NADP-DEPENDENT MALIC ENZYME"/>
    <property type="match status" value="1"/>
</dbReference>
<dbReference type="PIRSF" id="PIRSF000106">
    <property type="entry name" value="ME"/>
    <property type="match status" value="1"/>
</dbReference>
<dbReference type="InterPro" id="IPR036291">
    <property type="entry name" value="NAD(P)-bd_dom_sf"/>
</dbReference>
<dbReference type="PROSITE" id="PS00331">
    <property type="entry name" value="MALIC_ENZYMES"/>
    <property type="match status" value="1"/>
</dbReference>
<dbReference type="SMART" id="SM01274">
    <property type="entry name" value="malic"/>
    <property type="match status" value="1"/>
</dbReference>
<dbReference type="GO" id="GO:0046872">
    <property type="term" value="F:metal ion binding"/>
    <property type="evidence" value="ECO:0007669"/>
    <property type="project" value="UniProtKB-KW"/>
</dbReference>
<keyword evidence="3 7" id="KW-0479">Metal-binding</keyword>
<evidence type="ECO:0000313" key="10">
    <source>
        <dbReference type="EMBL" id="KKR87587.1"/>
    </source>
</evidence>
<dbReference type="CDD" id="cd05311">
    <property type="entry name" value="NAD_bind_2_malic_enz"/>
    <property type="match status" value="1"/>
</dbReference>
<feature type="active site" description="Proton donor" evidence="5">
    <location>
        <position position="40"/>
    </location>
</feature>
<evidence type="ECO:0000256" key="1">
    <source>
        <dbReference type="ARBA" id="ARBA00001936"/>
    </source>
</evidence>
<dbReference type="GO" id="GO:0004470">
    <property type="term" value="F:malic enzyme activity"/>
    <property type="evidence" value="ECO:0007669"/>
    <property type="project" value="InterPro"/>
</dbReference>
<dbReference type="InterPro" id="IPR046346">
    <property type="entry name" value="Aminoacid_DH-like_N_sf"/>
</dbReference>
<evidence type="ECO:0000259" key="8">
    <source>
        <dbReference type="SMART" id="SM00919"/>
    </source>
</evidence>
<evidence type="ECO:0000259" key="9">
    <source>
        <dbReference type="SMART" id="SM01274"/>
    </source>
</evidence>
<gene>
    <name evidence="10" type="ORF">UU35_C0002G0088</name>
</gene>
<feature type="binding site" evidence="7">
    <location>
        <position position="138"/>
    </location>
    <ligand>
        <name>a divalent metal cation</name>
        <dbReference type="ChEBI" id="CHEBI:60240"/>
    </ligand>
</feature>
<comment type="caution">
    <text evidence="10">The sequence shown here is derived from an EMBL/GenBank/DDBJ whole genome shotgun (WGS) entry which is preliminary data.</text>
</comment>
<dbReference type="Proteomes" id="UP000034616">
    <property type="component" value="Unassembled WGS sequence"/>
</dbReference>
<comment type="similarity">
    <text evidence="2">Belongs to the malic enzymes family.</text>
</comment>
<dbReference type="Gene3D" id="3.40.50.720">
    <property type="entry name" value="NAD(P)-binding Rossmann-like Domain"/>
    <property type="match status" value="1"/>
</dbReference>
<evidence type="ECO:0000256" key="3">
    <source>
        <dbReference type="ARBA" id="ARBA00022723"/>
    </source>
</evidence>
<dbReference type="InterPro" id="IPR051674">
    <property type="entry name" value="Malate_Decarboxylase"/>
</dbReference>
<dbReference type="Pfam" id="PF03949">
    <property type="entry name" value="Malic_M"/>
    <property type="match status" value="1"/>
</dbReference>
<dbReference type="PANTHER" id="PTHR43237">
    <property type="entry name" value="NADP-DEPENDENT MALIC ENZYME"/>
    <property type="match status" value="1"/>
</dbReference>
<dbReference type="PATRIC" id="fig|1618985.3.peg.243"/>
<keyword evidence="4" id="KW-0560">Oxidoreductase</keyword>
<evidence type="ECO:0000256" key="2">
    <source>
        <dbReference type="ARBA" id="ARBA00008785"/>
    </source>
</evidence>
<dbReference type="InterPro" id="IPR037062">
    <property type="entry name" value="Malic_N_dom_sf"/>
</dbReference>
<dbReference type="InterPro" id="IPR012301">
    <property type="entry name" value="Malic_N_dom"/>
</dbReference>
<evidence type="ECO:0000256" key="4">
    <source>
        <dbReference type="ARBA" id="ARBA00023002"/>
    </source>
</evidence>
<organism evidence="10 11">
    <name type="scientific">Candidatus Uhrbacteria bacterium GW2011_GWC2_41_11</name>
    <dbReference type="NCBI Taxonomy" id="1618985"/>
    <lineage>
        <taxon>Bacteria</taxon>
        <taxon>Candidatus Uhriibacteriota</taxon>
    </lineage>
</organism>
<feature type="binding site" evidence="7">
    <location>
        <position position="137"/>
    </location>
    <ligand>
        <name>a divalent metal cation</name>
        <dbReference type="ChEBI" id="CHEBI:60240"/>
    </ligand>
</feature>
<sequence length="383" mass="41128">MNFNMNYFESSIDLHRKFQGKLAIQSLVPLETRDDLSLAYTPGVAAPSEAIAKDKSLAYELTMKGRTVAIVTDGSAVLGLGNIGPEAGLPVMEGKAILFKRFANIDAFPLCLATQNSDEIVETVKRIAPGFGAIQLEDIAAPRCFEIEERLIRELDVPVMHDDQHGTAVVILAGLLNALRVVEKSLKEVKIVISGSGAAGLASGRLLWDAGARFMTMIDSQGILAMGRNGMNAYKDEFAQRINPENKQGTLTDAIQGADVFIGVSKANLVTSDMVRSMAKDPIIFAMANPSPEIMPDIAKEAGAAVIATGRSDFPNQVNNVLVFPGMFLGVLEGRLPKFTNTMRLAAAHALAGMVEHPTRERILPSALETDVARIVADAIKRA</sequence>
<dbReference type="SUPFAM" id="SSF53223">
    <property type="entry name" value="Aminoacid dehydrogenase-like, N-terminal domain"/>
    <property type="match status" value="1"/>
</dbReference>
<evidence type="ECO:0000313" key="11">
    <source>
        <dbReference type="Proteomes" id="UP000034616"/>
    </source>
</evidence>
<evidence type="ECO:0000256" key="6">
    <source>
        <dbReference type="PIRSR" id="PIRSR000106-2"/>
    </source>
</evidence>
<dbReference type="FunFam" id="3.40.50.10380:FF:000003">
    <property type="entry name" value="NADP-dependent malic enzyme"/>
    <property type="match status" value="1"/>
</dbReference>
<feature type="domain" description="Malic enzyme NAD-binding" evidence="8">
    <location>
        <begin position="164"/>
        <end position="380"/>
    </location>
</feature>
<dbReference type="AlphaFoldDB" id="A0A0G0XIT7"/>
<dbReference type="SUPFAM" id="SSF51735">
    <property type="entry name" value="NAD(P)-binding Rossmann-fold domains"/>
    <property type="match status" value="1"/>
</dbReference>
<dbReference type="SMART" id="SM00919">
    <property type="entry name" value="Malic_M"/>
    <property type="match status" value="1"/>
</dbReference>
<reference evidence="10 11" key="1">
    <citation type="journal article" date="2015" name="Nature">
        <title>rRNA introns, odd ribosomes, and small enigmatic genomes across a large radiation of phyla.</title>
        <authorList>
            <person name="Brown C.T."/>
            <person name="Hug L.A."/>
            <person name="Thomas B.C."/>
            <person name="Sharon I."/>
            <person name="Castelle C.J."/>
            <person name="Singh A."/>
            <person name="Wilkins M.J."/>
            <person name="Williams K.H."/>
            <person name="Banfield J.F."/>
        </authorList>
    </citation>
    <scope>NUCLEOTIDE SEQUENCE [LARGE SCALE GENOMIC DNA]</scope>
</reference>
<feature type="domain" description="Malic enzyme N-terminal" evidence="9">
    <location>
        <begin position="19"/>
        <end position="152"/>
    </location>
</feature>
<evidence type="ECO:0000256" key="5">
    <source>
        <dbReference type="PIRSR" id="PIRSR000106-1"/>
    </source>
</evidence>